<evidence type="ECO:0000259" key="1">
    <source>
        <dbReference type="Pfam" id="PF06985"/>
    </source>
</evidence>
<dbReference type="PANTHER" id="PTHR33112">
    <property type="entry name" value="DOMAIN PROTEIN, PUTATIVE-RELATED"/>
    <property type="match status" value="1"/>
</dbReference>
<dbReference type="STRING" id="303698.A0A1V6TGT8"/>
<evidence type="ECO:0000313" key="3">
    <source>
        <dbReference type="Proteomes" id="UP000191285"/>
    </source>
</evidence>
<accession>A0A1V6TGT8</accession>
<reference evidence="3" key="1">
    <citation type="journal article" date="2017" name="Nat. Microbiol.">
        <title>Global analysis of biosynthetic gene clusters reveals vast potential of secondary metabolite production in Penicillium species.</title>
        <authorList>
            <person name="Nielsen J.C."/>
            <person name="Grijseels S."/>
            <person name="Prigent S."/>
            <person name="Ji B."/>
            <person name="Dainat J."/>
            <person name="Nielsen K.F."/>
            <person name="Frisvad J.C."/>
            <person name="Workman M."/>
            <person name="Nielsen J."/>
        </authorList>
    </citation>
    <scope>NUCLEOTIDE SEQUENCE [LARGE SCALE GENOMIC DNA]</scope>
    <source>
        <strain evidence="3">IBT 24891</strain>
    </source>
</reference>
<dbReference type="Proteomes" id="UP000191285">
    <property type="component" value="Unassembled WGS sequence"/>
</dbReference>
<evidence type="ECO:0000313" key="2">
    <source>
        <dbReference type="EMBL" id="OQE25386.1"/>
    </source>
</evidence>
<comment type="caution">
    <text evidence="2">The sequence shown here is derived from an EMBL/GenBank/DDBJ whole genome shotgun (WGS) entry which is preliminary data.</text>
</comment>
<dbReference type="AlphaFoldDB" id="A0A1V6TGT8"/>
<dbReference type="EMBL" id="MLKD01000006">
    <property type="protein sequence ID" value="OQE25386.1"/>
    <property type="molecule type" value="Genomic_DNA"/>
</dbReference>
<keyword evidence="3" id="KW-1185">Reference proteome</keyword>
<proteinExistence type="predicted"/>
<dbReference type="InterPro" id="IPR010730">
    <property type="entry name" value="HET"/>
</dbReference>
<dbReference type="Pfam" id="PF06985">
    <property type="entry name" value="HET"/>
    <property type="match status" value="1"/>
</dbReference>
<dbReference type="PANTHER" id="PTHR33112:SF16">
    <property type="entry name" value="HETEROKARYON INCOMPATIBILITY DOMAIN-CONTAINING PROTEIN"/>
    <property type="match status" value="1"/>
</dbReference>
<name>A0A1V6TGT8_9EURO</name>
<sequence>MQSPSSLCSRCKVLQFNDEEHGRVPKHPSSAEMQVTYNKFDDNTSYDVDWEDILICKTQGIFLDYDLLDEFPDLPVLSRSSAAGCGMCTAMHSCSEWLRIMREPFEDRPFSEGWMTKLQNLAKQAFSKSESQDKVRYVPTRLIDVGDANSESKIRLVIPNSHLPMASNSVALNGDRKYIALSYCWGREADAVKQLKTTTSSLEKNMENIAMNSLPKTIHDAVLLCRVLGVRYLWVDALCIIQDDRDDWERESSEMAQIYESSCFTLCDLQGNSCQSGFLKESKRDLIKIPFQSSFNPSISGHFYICNVPSQYDKVFDNSLFETHPDNEALWKDLHLAFSKKTALDRDLEKSRWNTRGWTFQEALSSPLLLLFGDRMFHFVALQEQRSQDGSFSFECHPWGQSFHWDALSSVKSLSSDGWRRMAERFSYRDFSLLQDRLPAMSALARKSASETTGQYLAGIWGGQLETDLLWVPLARKSLVSFLRPLKQYLAPSWSWACQYGPVTWPRPRLINVGRPELSPGFQIVSMNTVTGLDKYGRVQSGFISLETKICELPSTKVHRRRPVKFREIELPYELYSANGEYIAHLRLDWTHYANKFHQDSQELQKQEDDNLVALLSMVLIRAIILDRKSLSSMILTTQNACLAYLCCRLGSLLNITEQESFSRDLRA</sequence>
<gene>
    <name evidence="2" type="ORF">PENSTE_c006G01446</name>
</gene>
<protein>
    <recommendedName>
        <fullName evidence="1">Heterokaryon incompatibility domain-containing protein</fullName>
    </recommendedName>
</protein>
<organism evidence="2 3">
    <name type="scientific">Penicillium steckii</name>
    <dbReference type="NCBI Taxonomy" id="303698"/>
    <lineage>
        <taxon>Eukaryota</taxon>
        <taxon>Fungi</taxon>
        <taxon>Dikarya</taxon>
        <taxon>Ascomycota</taxon>
        <taxon>Pezizomycotina</taxon>
        <taxon>Eurotiomycetes</taxon>
        <taxon>Eurotiomycetidae</taxon>
        <taxon>Eurotiales</taxon>
        <taxon>Aspergillaceae</taxon>
        <taxon>Penicillium</taxon>
    </lineage>
</organism>
<dbReference type="OrthoDB" id="5125733at2759"/>
<feature type="domain" description="Heterokaryon incompatibility" evidence="1">
    <location>
        <begin position="178"/>
        <end position="362"/>
    </location>
</feature>